<gene>
    <name evidence="1" type="ORF">DCC81_07875</name>
</gene>
<evidence type="ECO:0000313" key="2">
    <source>
        <dbReference type="Proteomes" id="UP000244450"/>
    </source>
</evidence>
<dbReference type="AlphaFoldDB" id="A0A2T7BNW9"/>
<evidence type="ECO:0000313" key="1">
    <source>
        <dbReference type="EMBL" id="PUZ29362.1"/>
    </source>
</evidence>
<dbReference type="Proteomes" id="UP000244450">
    <property type="component" value="Unassembled WGS sequence"/>
</dbReference>
<dbReference type="RefSeq" id="WP_108686000.1">
    <property type="nucleotide sequence ID" value="NZ_QCYK01000001.1"/>
</dbReference>
<dbReference type="OrthoDB" id="47198at2"/>
<organism evidence="1 2">
    <name type="scientific">Chitinophaga parva</name>
    <dbReference type="NCBI Taxonomy" id="2169414"/>
    <lineage>
        <taxon>Bacteria</taxon>
        <taxon>Pseudomonadati</taxon>
        <taxon>Bacteroidota</taxon>
        <taxon>Chitinophagia</taxon>
        <taxon>Chitinophagales</taxon>
        <taxon>Chitinophagaceae</taxon>
        <taxon>Chitinophaga</taxon>
    </lineage>
</organism>
<keyword evidence="2" id="KW-1185">Reference proteome</keyword>
<protein>
    <submittedName>
        <fullName evidence="1">Uncharacterized protein</fullName>
    </submittedName>
</protein>
<name>A0A2T7BNW9_9BACT</name>
<proteinExistence type="predicted"/>
<sequence length="69" mass="7657">MQSMYYVSTIPQGNGDHEVHISSCPFFPKPAHRTYIGAFNTCHEAVKAARSIYPRADGCKSCLPACHTR</sequence>
<accession>A0A2T7BNW9</accession>
<comment type="caution">
    <text evidence="1">The sequence shown here is derived from an EMBL/GenBank/DDBJ whole genome shotgun (WGS) entry which is preliminary data.</text>
</comment>
<dbReference type="EMBL" id="QCYK01000001">
    <property type="protein sequence ID" value="PUZ29362.1"/>
    <property type="molecule type" value="Genomic_DNA"/>
</dbReference>
<reference evidence="1 2" key="1">
    <citation type="submission" date="2018-04" db="EMBL/GenBank/DDBJ databases">
        <title>Chitinophaga fuyangensis sp. nov., isolated from soil in a chemical factory.</title>
        <authorList>
            <person name="Chen K."/>
        </authorList>
    </citation>
    <scope>NUCLEOTIDE SEQUENCE [LARGE SCALE GENOMIC DNA]</scope>
    <source>
        <strain evidence="1 2">LY-1</strain>
    </source>
</reference>